<evidence type="ECO:0000313" key="4">
    <source>
        <dbReference type="Proteomes" id="UP001059380"/>
    </source>
</evidence>
<feature type="region of interest" description="Disordered" evidence="1">
    <location>
        <begin position="28"/>
        <end position="54"/>
    </location>
</feature>
<feature type="compositionally biased region" description="Low complexity" evidence="1">
    <location>
        <begin position="28"/>
        <end position="50"/>
    </location>
</feature>
<keyword evidence="4" id="KW-1185">Reference proteome</keyword>
<dbReference type="Proteomes" id="UP001059380">
    <property type="component" value="Chromosome"/>
</dbReference>
<gene>
    <name evidence="3" type="ORF">MOP44_05190</name>
</gene>
<name>A0A9J7BWE6_9BACT</name>
<dbReference type="RefSeq" id="WP_260794850.1">
    <property type="nucleotide sequence ID" value="NZ_CP093313.1"/>
</dbReference>
<dbReference type="EMBL" id="CP093313">
    <property type="protein sequence ID" value="UWZ85333.1"/>
    <property type="molecule type" value="Genomic_DNA"/>
</dbReference>
<protein>
    <submittedName>
        <fullName evidence="3">Uncharacterized protein</fullName>
    </submittedName>
</protein>
<accession>A0A9J7BWE6</accession>
<keyword evidence="2" id="KW-1133">Transmembrane helix</keyword>
<keyword evidence="2" id="KW-0472">Membrane</keyword>
<keyword evidence="2" id="KW-0812">Transmembrane</keyword>
<sequence>MKPQTVGRYLGVGLRVAGRMAGQSLNAATSSSAPSAPVAGAGGPATTSPSVSQTAKKAGVAAVSVGRGMGGFIKPFRRVGGIVFLEVTGAFFFLFVILFGNWAWKLHADYAHGPDHSKFLVFAALTLVFLYLSVSSFWRAKRR</sequence>
<evidence type="ECO:0000313" key="3">
    <source>
        <dbReference type="EMBL" id="UWZ85333.1"/>
    </source>
</evidence>
<evidence type="ECO:0000256" key="1">
    <source>
        <dbReference type="SAM" id="MobiDB-lite"/>
    </source>
</evidence>
<reference evidence="3" key="1">
    <citation type="submission" date="2021-04" db="EMBL/GenBank/DDBJ databases">
        <title>Phylogenetic analysis of Acidobacteriaceae.</title>
        <authorList>
            <person name="Qiu L."/>
            <person name="Zhang Q."/>
        </authorList>
    </citation>
    <scope>NUCLEOTIDE SEQUENCE</scope>
    <source>
        <strain evidence="3">DSM 25168</strain>
    </source>
</reference>
<dbReference type="KEGG" id="orp:MOP44_05190"/>
<proteinExistence type="predicted"/>
<evidence type="ECO:0000256" key="2">
    <source>
        <dbReference type="SAM" id="Phobius"/>
    </source>
</evidence>
<dbReference type="AlphaFoldDB" id="A0A9J7BWE6"/>
<feature type="transmembrane region" description="Helical" evidence="2">
    <location>
        <begin position="119"/>
        <end position="138"/>
    </location>
</feature>
<organism evidence="3 4">
    <name type="scientific">Occallatibacter riparius</name>
    <dbReference type="NCBI Taxonomy" id="1002689"/>
    <lineage>
        <taxon>Bacteria</taxon>
        <taxon>Pseudomonadati</taxon>
        <taxon>Acidobacteriota</taxon>
        <taxon>Terriglobia</taxon>
        <taxon>Terriglobales</taxon>
        <taxon>Acidobacteriaceae</taxon>
        <taxon>Occallatibacter</taxon>
    </lineage>
</organism>
<feature type="transmembrane region" description="Helical" evidence="2">
    <location>
        <begin position="79"/>
        <end position="99"/>
    </location>
</feature>